<gene>
    <name evidence="2" type="ORF">SAMN05421505_1668</name>
</gene>
<dbReference type="EMBL" id="FNCN01000066">
    <property type="protein sequence ID" value="SDI54126.1"/>
    <property type="molecule type" value="Genomic_DNA"/>
</dbReference>
<evidence type="ECO:0000313" key="3">
    <source>
        <dbReference type="Proteomes" id="UP000198923"/>
    </source>
</evidence>
<name>A0A1G8LEQ2_9ACTN</name>
<evidence type="ECO:0000313" key="2">
    <source>
        <dbReference type="EMBL" id="SDI54126.1"/>
    </source>
</evidence>
<organism evidence="2 3">
    <name type="scientific">Sinosporangium album</name>
    <dbReference type="NCBI Taxonomy" id="504805"/>
    <lineage>
        <taxon>Bacteria</taxon>
        <taxon>Bacillati</taxon>
        <taxon>Actinomycetota</taxon>
        <taxon>Actinomycetes</taxon>
        <taxon>Streptosporangiales</taxon>
        <taxon>Streptosporangiaceae</taxon>
        <taxon>Sinosporangium</taxon>
    </lineage>
</organism>
<sequence>MLTGREGPVQGVSDTRQEGATHVSMLTGREGPVQGGVTGKPAKPAKKVSMLTGREGPV</sequence>
<proteinExistence type="predicted"/>
<dbReference type="Proteomes" id="UP000198923">
    <property type="component" value="Unassembled WGS sequence"/>
</dbReference>
<accession>A0A1G8LEQ2</accession>
<dbReference type="AlphaFoldDB" id="A0A1G8LEQ2"/>
<reference evidence="2 3" key="1">
    <citation type="submission" date="2016-10" db="EMBL/GenBank/DDBJ databases">
        <authorList>
            <person name="de Groot N.N."/>
        </authorList>
    </citation>
    <scope>NUCLEOTIDE SEQUENCE [LARGE SCALE GENOMIC DNA]</scope>
    <source>
        <strain evidence="2 3">CPCC 201354</strain>
    </source>
</reference>
<keyword evidence="3" id="KW-1185">Reference proteome</keyword>
<feature type="non-terminal residue" evidence="2">
    <location>
        <position position="58"/>
    </location>
</feature>
<feature type="region of interest" description="Disordered" evidence="1">
    <location>
        <begin position="1"/>
        <end position="58"/>
    </location>
</feature>
<protein>
    <submittedName>
        <fullName evidence="2">Uncharacterized protein</fullName>
    </submittedName>
</protein>
<evidence type="ECO:0000256" key="1">
    <source>
        <dbReference type="SAM" id="MobiDB-lite"/>
    </source>
</evidence>